<dbReference type="EMBL" id="JAOPKC010000020">
    <property type="protein sequence ID" value="MCU4719109.1"/>
    <property type="molecule type" value="Genomic_DNA"/>
</dbReference>
<keyword evidence="11" id="KW-0472">Membrane</keyword>
<evidence type="ECO:0000256" key="9">
    <source>
        <dbReference type="ARBA" id="ARBA00022989"/>
    </source>
</evidence>
<evidence type="ECO:0000259" key="12">
    <source>
        <dbReference type="PROSITE" id="PS50109"/>
    </source>
</evidence>
<keyword evidence="4" id="KW-0808">Transferase</keyword>
<evidence type="ECO:0000256" key="5">
    <source>
        <dbReference type="ARBA" id="ARBA00022692"/>
    </source>
</evidence>
<keyword evidence="6" id="KW-0547">Nucleotide-binding</keyword>
<organism evidence="15 17">
    <name type="scientific">Halapricum hydrolyticum</name>
    <dbReference type="NCBI Taxonomy" id="2979991"/>
    <lineage>
        <taxon>Archaea</taxon>
        <taxon>Methanobacteriati</taxon>
        <taxon>Methanobacteriota</taxon>
        <taxon>Stenosarchaea group</taxon>
        <taxon>Halobacteria</taxon>
        <taxon>Halobacteriales</taxon>
        <taxon>Haloarculaceae</taxon>
        <taxon>Halapricum</taxon>
    </lineage>
</organism>
<keyword evidence="16" id="KW-1185">Reference proteome</keyword>
<proteinExistence type="predicted"/>
<dbReference type="Proteomes" id="UP001208186">
    <property type="component" value="Unassembled WGS sequence"/>
</dbReference>
<evidence type="ECO:0000256" key="3">
    <source>
        <dbReference type="ARBA" id="ARBA00012438"/>
    </source>
</evidence>
<evidence type="ECO:0000256" key="8">
    <source>
        <dbReference type="ARBA" id="ARBA00022840"/>
    </source>
</evidence>
<keyword evidence="9" id="KW-1133">Transmembrane helix</keyword>
<dbReference type="InterPro" id="IPR035965">
    <property type="entry name" value="PAS-like_dom_sf"/>
</dbReference>
<dbReference type="EC" id="2.7.13.3" evidence="3"/>
<gene>
    <name evidence="15" type="ORF">OB914_14265</name>
    <name evidence="14" type="ORF">OB916_13735</name>
</gene>
<dbReference type="Gene3D" id="3.30.565.10">
    <property type="entry name" value="Histidine kinase-like ATPase, C-terminal domain"/>
    <property type="match status" value="1"/>
</dbReference>
<dbReference type="PANTHER" id="PTHR42878:SF7">
    <property type="entry name" value="SENSOR HISTIDINE KINASE GLRK"/>
    <property type="match status" value="1"/>
</dbReference>
<feature type="domain" description="PAS" evidence="13">
    <location>
        <begin position="5"/>
        <end position="79"/>
    </location>
</feature>
<evidence type="ECO:0000256" key="11">
    <source>
        <dbReference type="ARBA" id="ARBA00023136"/>
    </source>
</evidence>
<dbReference type="CDD" id="cd00130">
    <property type="entry name" value="PAS"/>
    <property type="match status" value="1"/>
</dbReference>
<dbReference type="GO" id="GO:0016020">
    <property type="term" value="C:membrane"/>
    <property type="evidence" value="ECO:0007669"/>
    <property type="project" value="UniProtKB-SubCell"/>
</dbReference>
<evidence type="ECO:0000313" key="17">
    <source>
        <dbReference type="Proteomes" id="UP001209746"/>
    </source>
</evidence>
<dbReference type="Pfam" id="PF02518">
    <property type="entry name" value="HATPase_c"/>
    <property type="match status" value="1"/>
</dbReference>
<dbReference type="PROSITE" id="PS50112">
    <property type="entry name" value="PAS"/>
    <property type="match status" value="1"/>
</dbReference>
<dbReference type="NCBIfam" id="TIGR00229">
    <property type="entry name" value="sensory_box"/>
    <property type="match status" value="1"/>
</dbReference>
<evidence type="ECO:0000256" key="7">
    <source>
        <dbReference type="ARBA" id="ARBA00022777"/>
    </source>
</evidence>
<dbReference type="GO" id="GO:0030295">
    <property type="term" value="F:protein kinase activator activity"/>
    <property type="evidence" value="ECO:0007669"/>
    <property type="project" value="TreeGrafter"/>
</dbReference>
<dbReference type="InterPro" id="IPR036890">
    <property type="entry name" value="HATPase_C_sf"/>
</dbReference>
<dbReference type="GO" id="GO:0005524">
    <property type="term" value="F:ATP binding"/>
    <property type="evidence" value="ECO:0007669"/>
    <property type="project" value="UniProtKB-KW"/>
</dbReference>
<evidence type="ECO:0000256" key="2">
    <source>
        <dbReference type="ARBA" id="ARBA00004141"/>
    </source>
</evidence>
<dbReference type="SUPFAM" id="SSF55785">
    <property type="entry name" value="PYP-like sensor domain (PAS domain)"/>
    <property type="match status" value="1"/>
</dbReference>
<evidence type="ECO:0000256" key="10">
    <source>
        <dbReference type="ARBA" id="ARBA00023012"/>
    </source>
</evidence>
<dbReference type="GO" id="GO:0007234">
    <property type="term" value="P:osmosensory signaling via phosphorelay pathway"/>
    <property type="evidence" value="ECO:0007669"/>
    <property type="project" value="TreeGrafter"/>
</dbReference>
<keyword evidence="10" id="KW-0902">Two-component regulatory system</keyword>
<dbReference type="RefSeq" id="WP_315909859.1">
    <property type="nucleotide sequence ID" value="NZ_JAOPKC010000020.1"/>
</dbReference>
<dbReference type="GO" id="GO:0004673">
    <property type="term" value="F:protein histidine kinase activity"/>
    <property type="evidence" value="ECO:0007669"/>
    <property type="project" value="UniProtKB-EC"/>
</dbReference>
<name>A0AAE3IGC2_9EURY</name>
<reference evidence="15" key="1">
    <citation type="submission" date="2023-02" db="EMBL/GenBank/DDBJ databases">
        <title>Enrichment on poylsaccharides allowed isolation of novel metabolic and taxonomic groups of Haloarchaea.</title>
        <authorList>
            <person name="Sorokin D.Y."/>
            <person name="Elcheninov A.G."/>
            <person name="Khizhniak T.V."/>
            <person name="Kolganova T.V."/>
            <person name="Kublanov I.V."/>
        </authorList>
    </citation>
    <scope>NUCLEOTIDE SEQUENCE</scope>
    <source>
        <strain evidence="14 16">HArc-curdl5-1</strain>
        <strain evidence="15">HArc-curdl7</strain>
    </source>
</reference>
<dbReference type="InterPro" id="IPR050351">
    <property type="entry name" value="BphY/WalK/GraS-like"/>
</dbReference>
<dbReference type="SUPFAM" id="SSF55874">
    <property type="entry name" value="ATPase domain of HSP90 chaperone/DNA topoisomerase II/histidine kinase"/>
    <property type="match status" value="1"/>
</dbReference>
<keyword evidence="8" id="KW-0067">ATP-binding</keyword>
<evidence type="ECO:0000256" key="1">
    <source>
        <dbReference type="ARBA" id="ARBA00000085"/>
    </source>
</evidence>
<dbReference type="InterPro" id="IPR000014">
    <property type="entry name" value="PAS"/>
</dbReference>
<comment type="subcellular location">
    <subcellularLocation>
        <location evidence="2">Membrane</location>
        <topology evidence="2">Multi-pass membrane protein</topology>
    </subcellularLocation>
</comment>
<evidence type="ECO:0000256" key="6">
    <source>
        <dbReference type="ARBA" id="ARBA00022741"/>
    </source>
</evidence>
<sequence length="346" mass="38569">MGLRKATKLSSVYDTLHVGIALYDPETGTILDANDHLETLTGYASEELRRLSVSAYTANTYPHSEAKFKSRLRTCLADGPIQFTWRMKRADGELIWVQVHLSPQTVPGGDAVRVEVRDITDYYETHHRAELFWRMLRHNLRNEATIIGGHVDRIEASAEAESVRDVLATVRSRVERLGRMAESVSEIEQAVSQTDTQRIRRHVTEAVRDTVERVTAAYPAANVTVTERKEMWIHADDAFMHALTHALENAIVHSDASEPVVEVTVGPSPNTGRVEIRIVDSNSPIPDNEIDALSGPADIQDTSHGSGVGLFVMKWCIESLGGEIKFDRSDSRGNTVYFYLPPKSPP</sequence>
<evidence type="ECO:0000256" key="4">
    <source>
        <dbReference type="ARBA" id="ARBA00022679"/>
    </source>
</evidence>
<dbReference type="SMART" id="SM00091">
    <property type="entry name" value="PAS"/>
    <property type="match status" value="1"/>
</dbReference>
<comment type="catalytic activity">
    <reaction evidence="1">
        <text>ATP + protein L-histidine = ADP + protein N-phospho-L-histidine.</text>
        <dbReference type="EC" id="2.7.13.3"/>
    </reaction>
</comment>
<protein>
    <recommendedName>
        <fullName evidence="3">histidine kinase</fullName>
        <ecNumber evidence="3">2.7.13.3</ecNumber>
    </recommendedName>
</protein>
<dbReference type="Pfam" id="PF13426">
    <property type="entry name" value="PAS_9"/>
    <property type="match status" value="1"/>
</dbReference>
<accession>A0AAE3IGC2</accession>
<keyword evidence="7 15" id="KW-0418">Kinase</keyword>
<dbReference type="PANTHER" id="PTHR42878">
    <property type="entry name" value="TWO-COMPONENT HISTIDINE KINASE"/>
    <property type="match status" value="1"/>
</dbReference>
<feature type="domain" description="Histidine kinase" evidence="12">
    <location>
        <begin position="135"/>
        <end position="344"/>
    </location>
</feature>
<keyword evidence="5" id="KW-0812">Transmembrane</keyword>
<dbReference type="Gene3D" id="3.30.450.20">
    <property type="entry name" value="PAS domain"/>
    <property type="match status" value="1"/>
</dbReference>
<comment type="caution">
    <text evidence="15">The sequence shown here is derived from an EMBL/GenBank/DDBJ whole genome shotgun (WGS) entry which is preliminary data.</text>
</comment>
<dbReference type="SMART" id="SM00387">
    <property type="entry name" value="HATPase_c"/>
    <property type="match status" value="1"/>
</dbReference>
<dbReference type="InterPro" id="IPR005467">
    <property type="entry name" value="His_kinase_dom"/>
</dbReference>
<evidence type="ECO:0000259" key="13">
    <source>
        <dbReference type="PROSITE" id="PS50112"/>
    </source>
</evidence>
<dbReference type="EMBL" id="JAOPKD010000020">
    <property type="protein sequence ID" value="MCU4728119.1"/>
    <property type="molecule type" value="Genomic_DNA"/>
</dbReference>
<evidence type="ECO:0000313" key="14">
    <source>
        <dbReference type="EMBL" id="MCU4719109.1"/>
    </source>
</evidence>
<dbReference type="Proteomes" id="UP001209746">
    <property type="component" value="Unassembled WGS sequence"/>
</dbReference>
<dbReference type="PROSITE" id="PS50109">
    <property type="entry name" value="HIS_KIN"/>
    <property type="match status" value="1"/>
</dbReference>
<evidence type="ECO:0000313" key="15">
    <source>
        <dbReference type="EMBL" id="MCU4728119.1"/>
    </source>
</evidence>
<evidence type="ECO:0000313" key="16">
    <source>
        <dbReference type="Proteomes" id="UP001208186"/>
    </source>
</evidence>
<dbReference type="AlphaFoldDB" id="A0AAE3IGC2"/>
<dbReference type="InterPro" id="IPR003594">
    <property type="entry name" value="HATPase_dom"/>
</dbReference>
<dbReference type="GO" id="GO:0000156">
    <property type="term" value="F:phosphorelay response regulator activity"/>
    <property type="evidence" value="ECO:0007669"/>
    <property type="project" value="TreeGrafter"/>
</dbReference>